<name>A0A418ZZB3_9RHOB</name>
<evidence type="ECO:0000313" key="3">
    <source>
        <dbReference type="Proteomes" id="UP000283587"/>
    </source>
</evidence>
<sequence>MGQRAATMTEEEQPRAAADWEAPLTQADIDAAISHNRSEYERLLALDAEVAAGWIDYVARAERLERQY</sequence>
<comment type="caution">
    <text evidence="2">The sequence shown here is derived from an EMBL/GenBank/DDBJ whole genome shotgun (WGS) entry which is preliminary data.</text>
</comment>
<dbReference type="EMBL" id="QZEW01000104">
    <property type="protein sequence ID" value="RJL05906.1"/>
    <property type="molecule type" value="Genomic_DNA"/>
</dbReference>
<reference evidence="3" key="1">
    <citation type="submission" date="2018-09" db="EMBL/GenBank/DDBJ databases">
        <title>Paracoccus onubensis nov. sp. a moderate halophilic bacterium isolated from Gruta de las Maravillas (Aracena, Spain).</title>
        <authorList>
            <person name="Jurado V."/>
            <person name="Gutierrez-Patricio S."/>
            <person name="Gonzalez-Pimentel J.L."/>
            <person name="Miller A.Z."/>
            <person name="Laiz L."/>
            <person name="Saiz-Jimenez C."/>
        </authorList>
    </citation>
    <scope>NUCLEOTIDE SEQUENCE [LARGE SCALE GENOMIC DNA]</scope>
    <source>
        <strain evidence="3">DSM 26381</strain>
    </source>
</reference>
<evidence type="ECO:0000256" key="1">
    <source>
        <dbReference type="SAM" id="MobiDB-lite"/>
    </source>
</evidence>
<proteinExistence type="predicted"/>
<evidence type="ECO:0000313" key="2">
    <source>
        <dbReference type="EMBL" id="RJL05906.1"/>
    </source>
</evidence>
<feature type="region of interest" description="Disordered" evidence="1">
    <location>
        <begin position="1"/>
        <end position="21"/>
    </location>
</feature>
<dbReference type="Proteomes" id="UP000283587">
    <property type="component" value="Unassembled WGS sequence"/>
</dbReference>
<gene>
    <name evidence="2" type="ORF">D3P05_18920</name>
</gene>
<accession>A0A418ZZB3</accession>
<dbReference type="AlphaFoldDB" id="A0A418ZZB3"/>
<organism evidence="2 3">
    <name type="scientific">Paracoccus siganidrum</name>
    <dbReference type="NCBI Taxonomy" id="1276757"/>
    <lineage>
        <taxon>Bacteria</taxon>
        <taxon>Pseudomonadati</taxon>
        <taxon>Pseudomonadota</taxon>
        <taxon>Alphaproteobacteria</taxon>
        <taxon>Rhodobacterales</taxon>
        <taxon>Paracoccaceae</taxon>
        <taxon>Paracoccus</taxon>
    </lineage>
</organism>
<keyword evidence="3" id="KW-1185">Reference proteome</keyword>
<protein>
    <submittedName>
        <fullName evidence="2">Uncharacterized protein</fullName>
    </submittedName>
</protein>